<dbReference type="RefSeq" id="XP_056043509.1">
    <property type="nucleotide sequence ID" value="XM_056187877.1"/>
</dbReference>
<dbReference type="GeneID" id="80883043"/>
<accession>A0AAD7VSV3</accession>
<dbReference type="EMBL" id="JARPMG010000006">
    <property type="protein sequence ID" value="KAJ8100059.1"/>
    <property type="molecule type" value="Genomic_DNA"/>
</dbReference>
<evidence type="ECO:0000313" key="3">
    <source>
        <dbReference type="Proteomes" id="UP001217417"/>
    </source>
</evidence>
<organism evidence="2 3">
    <name type="scientific">Lipomyces tetrasporus</name>
    <dbReference type="NCBI Taxonomy" id="54092"/>
    <lineage>
        <taxon>Eukaryota</taxon>
        <taxon>Fungi</taxon>
        <taxon>Dikarya</taxon>
        <taxon>Ascomycota</taxon>
        <taxon>Saccharomycotina</taxon>
        <taxon>Lipomycetes</taxon>
        <taxon>Lipomycetales</taxon>
        <taxon>Lipomycetaceae</taxon>
        <taxon>Lipomyces</taxon>
    </lineage>
</organism>
<comment type="caution">
    <text evidence="2">The sequence shown here is derived from an EMBL/GenBank/DDBJ whole genome shotgun (WGS) entry which is preliminary data.</text>
</comment>
<reference evidence="2" key="1">
    <citation type="submission" date="2023-03" db="EMBL/GenBank/DDBJ databases">
        <title>Near-Complete genome sequence of Lipomyces tetrasporous NRRL Y-64009, an oleaginous yeast capable of growing on lignocellulosic hydrolysates.</title>
        <authorList>
            <consortium name="Lawrence Berkeley National Laboratory"/>
            <person name="Jagtap S.S."/>
            <person name="Liu J.-J."/>
            <person name="Walukiewicz H.E."/>
            <person name="Pangilinan J."/>
            <person name="Lipzen A."/>
            <person name="Ahrendt S."/>
            <person name="Koriabine M."/>
            <person name="Cobaugh K."/>
            <person name="Salamov A."/>
            <person name="Yoshinaga Y."/>
            <person name="Ng V."/>
            <person name="Daum C."/>
            <person name="Grigoriev I.V."/>
            <person name="Slininger P.J."/>
            <person name="Dien B.S."/>
            <person name="Jin Y.-S."/>
            <person name="Rao C.V."/>
        </authorList>
    </citation>
    <scope>NUCLEOTIDE SEQUENCE</scope>
    <source>
        <strain evidence="2">NRRL Y-64009</strain>
    </source>
</reference>
<evidence type="ECO:0000256" key="1">
    <source>
        <dbReference type="SAM" id="Phobius"/>
    </source>
</evidence>
<proteinExistence type="predicted"/>
<keyword evidence="3" id="KW-1185">Reference proteome</keyword>
<name>A0AAD7VSV3_9ASCO</name>
<sequence>MVFRQLIRRPGTFTRLSVVAISLATVVSFTYFAATYLVARDGTVSISTYSSSLTSTGSKDDTTCLNPYAQKGFVWFSDKRDESNTTWVPFYSGLLNQKYAAAWNEDGGPVEPVFNADEVYSDDQPPSEVLGATPHKWMQEIERLHLLLLKGSMIDEDGIRIDHPGKNTELTVDEQSEIKELEQRLYWVKDRRIVILSDSVERYQHAFLCGRLGQAPVIGPYGAQTTTWCHVPYLNFTVLHWHLSSTTTSRPDWWWLSEMKVVPIEERWEKYYLPTVNLTIGVNGKSPDMVIFQSSLWDHRMFTESRRANKHEHGLDLHRPLNWRELRFYMQRIRYIVGLFRELYGDDFPLLYRATTLRREKFGNVGLYDLGRAARFVSHELDLEIMEFGQLVQGYEQFYFDIVHIGKGPLSVLWANMMFWYLFRALGGVEVKGQLLRMPDESGPYNLIDNWNVCHDVYMNDPK</sequence>
<feature type="transmembrane region" description="Helical" evidence="1">
    <location>
        <begin position="12"/>
        <end position="39"/>
    </location>
</feature>
<evidence type="ECO:0000313" key="2">
    <source>
        <dbReference type="EMBL" id="KAJ8100059.1"/>
    </source>
</evidence>
<dbReference type="Proteomes" id="UP001217417">
    <property type="component" value="Unassembled WGS sequence"/>
</dbReference>
<protein>
    <submittedName>
        <fullName evidence="2">Uncharacterized protein</fullName>
    </submittedName>
</protein>
<gene>
    <name evidence="2" type="ORF">POJ06DRAFT_255292</name>
</gene>
<keyword evidence="1" id="KW-1133">Transmembrane helix</keyword>
<dbReference type="AlphaFoldDB" id="A0AAD7VSV3"/>
<keyword evidence="1" id="KW-0812">Transmembrane</keyword>
<keyword evidence="1" id="KW-0472">Membrane</keyword>